<dbReference type="InterPro" id="IPR036388">
    <property type="entry name" value="WH-like_DNA-bd_sf"/>
</dbReference>
<dbReference type="EMBL" id="JAHHHW010000140">
    <property type="protein sequence ID" value="MBW4434695.1"/>
    <property type="molecule type" value="Genomic_DNA"/>
</dbReference>
<name>A0A9E3HC24_9NOST</name>
<comment type="caution">
    <text evidence="2">The sequence shown here is derived from an EMBL/GenBank/DDBJ whole genome shotgun (WGS) entry which is preliminary data.</text>
</comment>
<dbReference type="InterPro" id="IPR000014">
    <property type="entry name" value="PAS"/>
</dbReference>
<dbReference type="GO" id="GO:0003677">
    <property type="term" value="F:DNA binding"/>
    <property type="evidence" value="ECO:0007669"/>
    <property type="project" value="InterPro"/>
</dbReference>
<evidence type="ECO:0000313" key="3">
    <source>
        <dbReference type="Proteomes" id="UP000813215"/>
    </source>
</evidence>
<evidence type="ECO:0000259" key="1">
    <source>
        <dbReference type="PROSITE" id="PS50043"/>
    </source>
</evidence>
<accession>A0A9E3HC24</accession>
<dbReference type="SMART" id="SM00421">
    <property type="entry name" value="HTH_LUXR"/>
    <property type="match status" value="1"/>
</dbReference>
<dbReference type="InterPro" id="IPR016032">
    <property type="entry name" value="Sig_transdc_resp-reg_C-effctor"/>
</dbReference>
<dbReference type="Gene3D" id="1.10.10.10">
    <property type="entry name" value="Winged helix-like DNA-binding domain superfamily/Winged helix DNA-binding domain"/>
    <property type="match status" value="1"/>
</dbReference>
<gene>
    <name evidence="2" type="ORF">KME28_24025</name>
</gene>
<feature type="domain" description="HTH luxR-type" evidence="1">
    <location>
        <begin position="141"/>
        <end position="202"/>
    </location>
</feature>
<organism evidence="2 3">
    <name type="scientific">Pelatocladus maniniholoensis HA4357-MV3</name>
    <dbReference type="NCBI Taxonomy" id="1117104"/>
    <lineage>
        <taxon>Bacteria</taxon>
        <taxon>Bacillati</taxon>
        <taxon>Cyanobacteriota</taxon>
        <taxon>Cyanophyceae</taxon>
        <taxon>Nostocales</taxon>
        <taxon>Nostocaceae</taxon>
        <taxon>Pelatocladus</taxon>
    </lineage>
</organism>
<reference evidence="2" key="1">
    <citation type="submission" date="2021-05" db="EMBL/GenBank/DDBJ databases">
        <authorList>
            <person name="Pietrasiak N."/>
            <person name="Ward R."/>
            <person name="Stajich J.E."/>
            <person name="Kurbessoian T."/>
        </authorList>
    </citation>
    <scope>NUCLEOTIDE SEQUENCE</scope>
    <source>
        <strain evidence="2">HA4357-MV3</strain>
    </source>
</reference>
<dbReference type="PROSITE" id="PS50043">
    <property type="entry name" value="HTH_LUXR_2"/>
    <property type="match status" value="1"/>
</dbReference>
<dbReference type="PRINTS" id="PR00038">
    <property type="entry name" value="HTHLUXR"/>
</dbReference>
<dbReference type="CDD" id="cd06170">
    <property type="entry name" value="LuxR_C_like"/>
    <property type="match status" value="1"/>
</dbReference>
<dbReference type="Pfam" id="PF00196">
    <property type="entry name" value="GerE"/>
    <property type="match status" value="1"/>
</dbReference>
<dbReference type="Pfam" id="PF13188">
    <property type="entry name" value="PAS_8"/>
    <property type="match status" value="1"/>
</dbReference>
<dbReference type="AlphaFoldDB" id="A0A9E3HC24"/>
<dbReference type="SUPFAM" id="SSF46894">
    <property type="entry name" value="C-terminal effector domain of the bipartite response regulators"/>
    <property type="match status" value="1"/>
</dbReference>
<dbReference type="SMART" id="SM00091">
    <property type="entry name" value="PAS"/>
    <property type="match status" value="1"/>
</dbReference>
<proteinExistence type="predicted"/>
<protein>
    <submittedName>
        <fullName evidence="2">Helix-turn-helix transcriptional regulator</fullName>
    </submittedName>
</protein>
<sequence>MTAFTDLLLDSKDNLKYHYCQQADFLQEVMENLQDGLLIINEAGELIYANASAHHIFHQLKQDSYEHHKLPQAIWHICELLLVRRNHSLNKVFFLSDEISLNKTKIFRVRVRWLDLTKCKRSGFLIIIENRYESMRNLAIAEVAQYHLTQRETDIWCLYRANYSYKEIAAYLYISINTVKKHMKNIHAKRRQNFLDSQFSTGTLYGM</sequence>
<dbReference type="InterPro" id="IPR000792">
    <property type="entry name" value="Tscrpt_reg_LuxR_C"/>
</dbReference>
<dbReference type="Proteomes" id="UP000813215">
    <property type="component" value="Unassembled WGS sequence"/>
</dbReference>
<evidence type="ECO:0000313" key="2">
    <source>
        <dbReference type="EMBL" id="MBW4434695.1"/>
    </source>
</evidence>
<reference evidence="2" key="2">
    <citation type="journal article" date="2022" name="Microbiol. Resour. Announc.">
        <title>Metagenome Sequencing to Explore Phylogenomics of Terrestrial Cyanobacteria.</title>
        <authorList>
            <person name="Ward R.D."/>
            <person name="Stajich J.E."/>
            <person name="Johansen J.R."/>
            <person name="Huntemann M."/>
            <person name="Clum A."/>
            <person name="Foster B."/>
            <person name="Foster B."/>
            <person name="Roux S."/>
            <person name="Palaniappan K."/>
            <person name="Varghese N."/>
            <person name="Mukherjee S."/>
            <person name="Reddy T.B.K."/>
            <person name="Daum C."/>
            <person name="Copeland A."/>
            <person name="Chen I.A."/>
            <person name="Ivanova N.N."/>
            <person name="Kyrpides N.C."/>
            <person name="Shapiro N."/>
            <person name="Eloe-Fadrosh E.A."/>
            <person name="Pietrasiak N."/>
        </authorList>
    </citation>
    <scope>NUCLEOTIDE SEQUENCE</scope>
    <source>
        <strain evidence="2">HA4357-MV3</strain>
    </source>
</reference>
<dbReference type="GO" id="GO:0006355">
    <property type="term" value="P:regulation of DNA-templated transcription"/>
    <property type="evidence" value="ECO:0007669"/>
    <property type="project" value="InterPro"/>
</dbReference>